<name>A0A2W1LPL3_9BACL</name>
<dbReference type="AlphaFoldDB" id="A0A2W1LPL3"/>
<comment type="caution">
    <text evidence="1">The sequence shown here is derived from an EMBL/GenBank/DDBJ whole genome shotgun (WGS) entry which is preliminary data.</text>
</comment>
<keyword evidence="2" id="KW-1185">Reference proteome</keyword>
<dbReference type="OrthoDB" id="2985420at2"/>
<proteinExistence type="predicted"/>
<gene>
    <name evidence="1" type="ORF">DNH61_06250</name>
</gene>
<dbReference type="RefSeq" id="WP_111145806.1">
    <property type="nucleotide sequence ID" value="NZ_QKRB01000036.1"/>
</dbReference>
<reference evidence="1 2" key="1">
    <citation type="submission" date="2018-06" db="EMBL/GenBank/DDBJ databases">
        <title>Paenibacillus imtechensis sp. nov.</title>
        <authorList>
            <person name="Pinnaka A.K."/>
            <person name="Singh H."/>
            <person name="Kaur M."/>
        </authorList>
    </citation>
    <scope>NUCLEOTIDE SEQUENCE [LARGE SCALE GENOMIC DNA]</scope>
    <source>
        <strain evidence="1 2">SMB1</strain>
    </source>
</reference>
<evidence type="ECO:0000313" key="2">
    <source>
        <dbReference type="Proteomes" id="UP000249522"/>
    </source>
</evidence>
<dbReference type="Proteomes" id="UP000249522">
    <property type="component" value="Unassembled WGS sequence"/>
</dbReference>
<organism evidence="1 2">
    <name type="scientific">Paenibacillus sambharensis</name>
    <dbReference type="NCBI Taxonomy" id="1803190"/>
    <lineage>
        <taxon>Bacteria</taxon>
        <taxon>Bacillati</taxon>
        <taxon>Bacillota</taxon>
        <taxon>Bacilli</taxon>
        <taxon>Bacillales</taxon>
        <taxon>Paenibacillaceae</taxon>
        <taxon>Paenibacillus</taxon>
    </lineage>
</organism>
<dbReference type="Pfam" id="PF19490">
    <property type="entry name" value="DUF6025"/>
    <property type="match status" value="1"/>
</dbReference>
<protein>
    <submittedName>
        <fullName evidence="1">Uncharacterized protein</fullName>
    </submittedName>
</protein>
<sequence>MNMQIAKSPVERVMDLGLLPAADIQQFASRERAFDWVHVGNTDLPIHEVLNAIKQSEELLPPRSGHMGNWEEITLGRAGVMDFNHAICAEGYGYPLIYSFNQTEDSELTGGDWVYMPGSVLEQGVRSELNLYTWDGASFVQRNRIRPLFVPFVLTEADGVLQPVSQLHWSRMTAAGQFSFRLEGAAIWEHGKLVKDVLRELLETAAVHPNPRRAYQDLISHQVSLDGTMVRAELEREGAAYRLGATRYAGTDELVDAVMLPFQAVAEPQAFFANIRELPDTLPILSNIIAGVLSAVVHTHYPGAQVVRDQMTRPFNPHFHWGARDMAGYPPVRKGYFAEKSTIKSYRHICQTIIRNFHEIDPLYFILMPAAVFTLWPADCHEADRWCIGQLISSVKEKTDQLSGRPDQMMPCISQIVEEWLSGAESQCSHYWLNRFGTRRGILNEGDIPRSSRPVEPDGFGHLTFRQACMIVGALNQLR</sequence>
<dbReference type="InterPro" id="IPR046067">
    <property type="entry name" value="DUF6025"/>
</dbReference>
<accession>A0A2W1LPL3</accession>
<dbReference type="EMBL" id="QKRB01000036">
    <property type="protein sequence ID" value="PZD96795.1"/>
    <property type="molecule type" value="Genomic_DNA"/>
</dbReference>
<evidence type="ECO:0000313" key="1">
    <source>
        <dbReference type="EMBL" id="PZD96795.1"/>
    </source>
</evidence>